<dbReference type="EMBL" id="CAJMWS010000217">
    <property type="protein sequence ID" value="CAE6381367.1"/>
    <property type="molecule type" value="Genomic_DNA"/>
</dbReference>
<dbReference type="PROSITE" id="PS50002">
    <property type="entry name" value="SH3"/>
    <property type="match status" value="1"/>
</dbReference>
<evidence type="ECO:0000313" key="27">
    <source>
        <dbReference type="EMBL" id="CAE6381367.1"/>
    </source>
</evidence>
<feature type="region of interest" description="Disordered" evidence="21">
    <location>
        <begin position="401"/>
        <end position="555"/>
    </location>
</feature>
<feature type="domain" description="DH" evidence="23">
    <location>
        <begin position="1945"/>
        <end position="2139"/>
    </location>
</feature>
<dbReference type="InterPro" id="IPR003124">
    <property type="entry name" value="WH2_dom"/>
</dbReference>
<feature type="compositionally biased region" description="Low complexity" evidence="21">
    <location>
        <begin position="520"/>
        <end position="533"/>
    </location>
</feature>
<dbReference type="InterPro" id="IPR000219">
    <property type="entry name" value="DH_dom"/>
</dbReference>
<comment type="similarity">
    <text evidence="5">Belongs to the cytochrome P450 family.</text>
</comment>
<keyword evidence="12 18" id="KW-0479">Metal-binding</keyword>
<dbReference type="Gene3D" id="1.20.900.10">
    <property type="entry name" value="Dbl homology (DH) domain"/>
    <property type="match status" value="1"/>
</dbReference>
<dbReference type="SUPFAM" id="SSF47473">
    <property type="entry name" value="EF-hand"/>
    <property type="match status" value="1"/>
</dbReference>
<feature type="compositionally biased region" description="Pro residues" evidence="21">
    <location>
        <begin position="999"/>
        <end position="1033"/>
    </location>
</feature>
<feature type="compositionally biased region" description="Low complexity" evidence="21">
    <location>
        <begin position="421"/>
        <end position="440"/>
    </location>
</feature>
<dbReference type="Pfam" id="PF02205">
    <property type="entry name" value="WH2"/>
    <property type="match status" value="1"/>
</dbReference>
<evidence type="ECO:0000256" key="19">
    <source>
        <dbReference type="PROSITE-ProRule" id="PRU00192"/>
    </source>
</evidence>
<dbReference type="PANTHER" id="PTHR46300:SF7">
    <property type="entry name" value="P450, PUTATIVE (EUROFUNG)-RELATED"/>
    <property type="match status" value="1"/>
</dbReference>
<dbReference type="CDD" id="cd11065">
    <property type="entry name" value="CYP64-like"/>
    <property type="match status" value="1"/>
</dbReference>
<evidence type="ECO:0000256" key="2">
    <source>
        <dbReference type="ARBA" id="ARBA00004170"/>
    </source>
</evidence>
<feature type="region of interest" description="Disordered" evidence="21">
    <location>
        <begin position="1853"/>
        <end position="1875"/>
    </location>
</feature>
<comment type="caution">
    <text evidence="27">The sequence shown here is derived from an EMBL/GenBank/DDBJ whole genome shotgun (WGS) entry which is preliminary data.</text>
</comment>
<dbReference type="SMART" id="SM00325">
    <property type="entry name" value="RhoGEF"/>
    <property type="match status" value="1"/>
</dbReference>
<feature type="compositionally biased region" description="Basic and acidic residues" evidence="21">
    <location>
        <begin position="1038"/>
        <end position="1051"/>
    </location>
</feature>
<feature type="region of interest" description="Disordered" evidence="21">
    <location>
        <begin position="921"/>
        <end position="1188"/>
    </location>
</feature>
<feature type="compositionally biased region" description="Low complexity" evidence="21">
    <location>
        <begin position="1292"/>
        <end position="1310"/>
    </location>
</feature>
<sequence>MISDPDLVDWSKITGLLPYGERWRAQRRLTHLTLHKKASQEFWPLVVTQARLALLRIVDNPDGFVREIRRMSGTTLLSAVYGYEVTSAHDPLVRVVEEALDHLCEAAVPGNFLVNVVPWIRYIPDWVPGTGWKETVKEWRREREEMVDVPFDYTKKQVAEGTAPHSVLKLLLAELEGKPDFGSEYAEQEDRLKWVTGTLFGAGSDTSAATALVFILAMVLNQSVFSKAQAEVDAVIGHERLPEMNDRESLVYVECVMKEVLRWQPVVPLAIPHAAIEDDEYRGWRIPRGSTVIGNVWAISYDESVYHEPERFNPDRFLDPGVPAAPAFGSCPGIHLAESTLFIMITTLLALFDIRPATDEHGKEIIPEVKMKANALVRLQVFDYPKIGKGRWAVECTSLVRPPQPNASAKPRTTMNPNWRPGGQPQPQQQQQFQQQQPQLGGFGGLQPQATGFPQQRSGFLGPQPTGFQPQQTGFQPQQTGFQPQQTGFQQQGFQQQSAFQPGLQPQATGYPGLQPQVTGFPGQRPGFGQQPSGVPPVPSLPQGLHQPQQQQRFLSASPGLVPQATGWQGGGGGLSPSPLVPQMTGFHDPRVQMMTNTFMPAANFQPNQGGALQFAGGPQHGQSLQQSIQQHNEEQRGTAAPRVPWKLTRDEQKNYDQIFRAWDQGSTGFISGQVALEVFGQSGLSREDLAKIWTLADGDNRGKLNLAEFHVAMGLIFRRLNGNEIPDVLPPELVPASARDLGDQVGFLKDLLKNDTHTRATNAPTSRAPQRSFHDTGPTDRKDGTVYRHDDTDVKGYKSAARHIDRSRVRFGDDSPSSDLADMKRQLENASKALDKAAARDQYDDDLDQEMDELKSEIRRVQDDLDYVSRGPRSVSKDEERRRLERKLLALMHERIPEVERKIEDRDRRRRDDDRDWARERDRRNQGGSHRDRDRGRDRDPDRYDRDQERERDRDVGYLRGSYDRPRSRGYDDERPRSRNYDDRDRPYSRNRDRERSPSPPPRKARTPAPPPTGPSADSAPPPPPPAAPATPTPQGETREERAARLKAETQAKIQARMKQLGVAGYGGSKEQSGPSAVEERLEAERKEAEEKAKAAEKEAEEREAKRKARLEEARGSAPKPETPVPAQPKAAPAPPAPRAPGSRGAPPPPPVSRNKSAPAPVPAAPAPPPAAPAFDEEEDEELLKRQKALEERRKRLEALRKEEEEAQKAEAEFEARRVAAKSAPPPAPVRAPAPPAPVRARVPEPEPSVPDEAFEAPAPPPPAPPAPPAAPPAAAPSSTNPFFKLNQGGASASPAVAPAANPWGAPAAEDLPAPSRTPTIIAPTASKTEYYNKPPKDDDDDWDVIRDKPQDDDSDSDEEFVSRHSRQKMAEQLFSGILPGRPQSAGPPGGGSGATSPVGGPMSAPPAPAPPPPAPSGPKWKPPAATATADPSDRGALFSAIQMGSKLRKAVTNDRSGVGLAGAVVGDSAPPAHINTRPVEREPSPPPPPAPAPVSDVTSPGSYDDTPQRPKVDYRQSVDWYAGLAAEGLPASAAAAQMPSMREEDEHDDAGVPAIQVQAASADDTMADVDTSVSHVVRSLYAYEGQRAEDLSFPDNLIIDAHPSKSGSDWWYGTTRKMGTKGFFPRSYVDVVERVAKAKALYAYEGSNADELPLVEGDVLSIVDKSEADWWKAEKDGMVFIVPAGYLELMDDEESGTKRTELHLTTGTTDPRRLSVASSADLEESSSDGYSSADEDGDADNDARKLERQRVLEAAGLIVKQAPPRPPRKRRPAPKAPQRQRPSDDGRDGSPREGSSPGTPSREKNLPEQPDEAEAESILRIDDAYERYQAFRQSREGRASLSLVEGAPILNTNSGVPATPVSPSATISSLPSATDSTKAAIKSFFGRGSERDKPRATVTISAPVISAPISSTPERGSSPAFGMSWTSLVDKSVVEGIPDGERKRQEAIFELIATESAYVRDLQMIVEKFYASMVPMLDEKSATVIFANVEDILLCNTTFLSSLEERQKDCRLYIDHIGDILDAHMNAMAVYMPYCVHQAPAIKVLHGLRETNPELASHLQRLRDEDPDIRNLDLSSYLLIPMQRITRYPLLMKQASPVELFQWTGLILHHTQADAERTQISHAIQTTERILEGVNEAIREREGAERLGEISKGLYVGQGHLDLTAPTRYMGPRRLIKEGVLVKAKSGRRLHAVLCNDIVVLMDAAAQSLYRMPMTLTELNVREGKGTFVFVDCPESRN</sequence>
<feature type="domain" description="EF-hand" evidence="25">
    <location>
        <begin position="685"/>
        <end position="720"/>
    </location>
</feature>
<feature type="region of interest" description="Disordered" evidence="21">
    <location>
        <begin position="1704"/>
        <end position="1743"/>
    </location>
</feature>
<evidence type="ECO:0000256" key="7">
    <source>
        <dbReference type="ARBA" id="ARBA00020728"/>
    </source>
</evidence>
<dbReference type="InterPro" id="IPR013182">
    <property type="entry name" value="DUF1720"/>
</dbReference>
<dbReference type="PANTHER" id="PTHR46300">
    <property type="entry name" value="P450, PUTATIVE (EUROFUNG)-RELATED-RELATED"/>
    <property type="match status" value="1"/>
</dbReference>
<feature type="compositionally biased region" description="Basic and acidic residues" evidence="21">
    <location>
        <begin position="1783"/>
        <end position="1793"/>
    </location>
</feature>
<dbReference type="InterPro" id="IPR002401">
    <property type="entry name" value="Cyt_P450_E_grp-I"/>
</dbReference>
<keyword evidence="10" id="KW-0254">Endocytosis</keyword>
<feature type="compositionally biased region" description="Pro residues" evidence="21">
    <location>
        <begin position="1161"/>
        <end position="1173"/>
    </location>
</feature>
<protein>
    <recommendedName>
        <fullName evidence="6">Actin cytoskeleton-regulatory complex protein PAN1</fullName>
    </recommendedName>
    <alternativeName>
        <fullName evidence="7">Actin cytoskeleton-regulatory complex protein pan1</fullName>
    </alternativeName>
</protein>
<evidence type="ECO:0000256" key="17">
    <source>
        <dbReference type="ARBA" id="ARBA00023136"/>
    </source>
</evidence>
<dbReference type="Gene3D" id="2.30.30.40">
    <property type="entry name" value="SH3 Domains"/>
    <property type="match status" value="2"/>
</dbReference>
<dbReference type="SUPFAM" id="SSF50044">
    <property type="entry name" value="SH3-domain"/>
    <property type="match status" value="2"/>
</dbReference>
<organism evidence="27 28">
    <name type="scientific">Rhizoctonia solani</name>
    <dbReference type="NCBI Taxonomy" id="456999"/>
    <lineage>
        <taxon>Eukaryota</taxon>
        <taxon>Fungi</taxon>
        <taxon>Dikarya</taxon>
        <taxon>Basidiomycota</taxon>
        <taxon>Agaricomycotina</taxon>
        <taxon>Agaricomycetes</taxon>
        <taxon>Cantharellales</taxon>
        <taxon>Ceratobasidiaceae</taxon>
        <taxon>Rhizoctonia</taxon>
    </lineage>
</organism>
<feature type="region of interest" description="Disordered" evidence="21">
    <location>
        <begin position="1462"/>
        <end position="1516"/>
    </location>
</feature>
<dbReference type="GO" id="GO:0006897">
    <property type="term" value="P:endocytosis"/>
    <property type="evidence" value="ECO:0007669"/>
    <property type="project" value="UniProtKB-KW"/>
</dbReference>
<evidence type="ECO:0000256" key="14">
    <source>
        <dbReference type="ARBA" id="ARBA00023002"/>
    </source>
</evidence>
<dbReference type="Proteomes" id="UP000663846">
    <property type="component" value="Unassembled WGS sequence"/>
</dbReference>
<dbReference type="Gene3D" id="1.10.630.10">
    <property type="entry name" value="Cytochrome P450"/>
    <property type="match status" value="1"/>
</dbReference>
<feature type="compositionally biased region" description="Pro residues" evidence="21">
    <location>
        <begin position="1122"/>
        <end position="1140"/>
    </location>
</feature>
<keyword evidence="11 18" id="KW-0349">Heme</keyword>
<feature type="compositionally biased region" description="Low complexity" evidence="21">
    <location>
        <begin position="541"/>
        <end position="552"/>
    </location>
</feature>
<dbReference type="Pfam" id="PF08226">
    <property type="entry name" value="DUF1720"/>
    <property type="match status" value="1"/>
</dbReference>
<dbReference type="SMART" id="SM00326">
    <property type="entry name" value="SH3"/>
    <property type="match status" value="2"/>
</dbReference>
<dbReference type="InterPro" id="IPR001128">
    <property type="entry name" value="Cyt_P450"/>
</dbReference>
<evidence type="ECO:0000256" key="18">
    <source>
        <dbReference type="PIRSR" id="PIRSR602401-1"/>
    </source>
</evidence>
<accession>A0A8H2WHQ3</accession>
<dbReference type="InterPro" id="IPR011992">
    <property type="entry name" value="EF-hand-dom_pair"/>
</dbReference>
<dbReference type="InterPro" id="IPR011993">
    <property type="entry name" value="PH-like_dom_sf"/>
</dbReference>
<dbReference type="InterPro" id="IPR050364">
    <property type="entry name" value="Cytochrome_P450_fung"/>
</dbReference>
<feature type="compositionally biased region" description="Pro residues" evidence="21">
    <location>
        <begin position="1405"/>
        <end position="1418"/>
    </location>
</feature>
<keyword evidence="15 18" id="KW-0408">Iron</keyword>
<evidence type="ECO:0000259" key="24">
    <source>
        <dbReference type="PROSITE" id="PS50031"/>
    </source>
</evidence>
<dbReference type="InterPro" id="IPR036028">
    <property type="entry name" value="SH3-like_dom_sf"/>
</dbReference>
<evidence type="ECO:0000256" key="10">
    <source>
        <dbReference type="ARBA" id="ARBA00022583"/>
    </source>
</evidence>
<dbReference type="CDD" id="cd00174">
    <property type="entry name" value="SH3"/>
    <property type="match status" value="1"/>
</dbReference>
<dbReference type="Pfam" id="PF00018">
    <property type="entry name" value="SH3_1"/>
    <property type="match status" value="1"/>
</dbReference>
<reference evidence="27" key="1">
    <citation type="submission" date="2021-01" db="EMBL/GenBank/DDBJ databases">
        <authorList>
            <person name="Kaushik A."/>
        </authorList>
    </citation>
    <scope>NUCLEOTIDE SEQUENCE</scope>
    <source>
        <strain evidence="27">AG1-1C</strain>
    </source>
</reference>
<keyword evidence="17" id="KW-0472">Membrane</keyword>
<evidence type="ECO:0000256" key="3">
    <source>
        <dbReference type="ARBA" id="ARBA00004496"/>
    </source>
</evidence>
<dbReference type="Gene3D" id="2.30.29.30">
    <property type="entry name" value="Pleckstrin-homology domain (PH domain)/Phosphotyrosine-binding domain (PTB)"/>
    <property type="match status" value="1"/>
</dbReference>
<feature type="compositionally biased region" description="Low complexity" evidence="21">
    <location>
        <begin position="1419"/>
        <end position="1431"/>
    </location>
</feature>
<dbReference type="GO" id="GO:0005085">
    <property type="term" value="F:guanyl-nucleotide exchange factor activity"/>
    <property type="evidence" value="ECO:0007669"/>
    <property type="project" value="InterPro"/>
</dbReference>
<evidence type="ECO:0000256" key="1">
    <source>
        <dbReference type="ARBA" id="ARBA00001971"/>
    </source>
</evidence>
<evidence type="ECO:0000256" key="16">
    <source>
        <dbReference type="ARBA" id="ARBA00023033"/>
    </source>
</evidence>
<feature type="domain" description="EH" evidence="24">
    <location>
        <begin position="652"/>
        <end position="741"/>
    </location>
</feature>
<keyword evidence="14" id="KW-0560">Oxidoreductase</keyword>
<feature type="binding site" description="axial binding residue" evidence="18">
    <location>
        <position position="331"/>
    </location>
    <ligand>
        <name>heme</name>
        <dbReference type="ChEBI" id="CHEBI:30413"/>
    </ligand>
    <ligandPart>
        <name>Fe</name>
        <dbReference type="ChEBI" id="CHEBI:18248"/>
    </ligandPart>
</feature>
<dbReference type="CDD" id="cd00052">
    <property type="entry name" value="EH"/>
    <property type="match status" value="1"/>
</dbReference>
<feature type="compositionally biased region" description="Polar residues" evidence="21">
    <location>
        <begin position="760"/>
        <end position="770"/>
    </location>
</feature>
<evidence type="ECO:0000256" key="20">
    <source>
        <dbReference type="SAM" id="Coils"/>
    </source>
</evidence>
<keyword evidence="16" id="KW-0503">Monooxygenase</keyword>
<dbReference type="GO" id="GO:0005886">
    <property type="term" value="C:plasma membrane"/>
    <property type="evidence" value="ECO:0007669"/>
    <property type="project" value="UniProtKB-SubCell"/>
</dbReference>
<feature type="region of interest" description="Disordered" evidence="21">
    <location>
        <begin position="758"/>
        <end position="800"/>
    </location>
</feature>
<dbReference type="GO" id="GO:0010008">
    <property type="term" value="C:endosome membrane"/>
    <property type="evidence" value="ECO:0007669"/>
    <property type="project" value="UniProtKB-SubCell"/>
</dbReference>
<feature type="coiled-coil region" evidence="20">
    <location>
        <begin position="821"/>
        <end position="865"/>
    </location>
</feature>
<feature type="compositionally biased region" description="Low complexity" evidence="21">
    <location>
        <begin position="462"/>
        <end position="497"/>
    </location>
</feature>
<evidence type="ECO:0000256" key="9">
    <source>
        <dbReference type="ARBA" id="ARBA00022490"/>
    </source>
</evidence>
<evidence type="ECO:0000256" key="13">
    <source>
        <dbReference type="ARBA" id="ARBA00022737"/>
    </source>
</evidence>
<feature type="compositionally biased region" description="Basic and acidic residues" evidence="21">
    <location>
        <begin position="773"/>
        <end position="800"/>
    </location>
</feature>
<evidence type="ECO:0000259" key="23">
    <source>
        <dbReference type="PROSITE" id="PS50010"/>
    </source>
</evidence>
<dbReference type="InterPro" id="IPR002048">
    <property type="entry name" value="EF_hand_dom"/>
</dbReference>
<evidence type="ECO:0000256" key="21">
    <source>
        <dbReference type="SAM" id="MobiDB-lite"/>
    </source>
</evidence>
<keyword evidence="9" id="KW-0963">Cytoplasm</keyword>
<feature type="compositionally biased region" description="Polar residues" evidence="21">
    <location>
        <begin position="498"/>
        <end position="508"/>
    </location>
</feature>
<dbReference type="Gene3D" id="1.10.238.10">
    <property type="entry name" value="EF-hand"/>
    <property type="match status" value="1"/>
</dbReference>
<evidence type="ECO:0000256" key="8">
    <source>
        <dbReference type="ARBA" id="ARBA00022443"/>
    </source>
</evidence>
<dbReference type="GO" id="GO:0004497">
    <property type="term" value="F:monooxygenase activity"/>
    <property type="evidence" value="ECO:0007669"/>
    <property type="project" value="UniProtKB-KW"/>
</dbReference>
<dbReference type="PROSITE" id="PS50010">
    <property type="entry name" value="DH_2"/>
    <property type="match status" value="1"/>
</dbReference>
<dbReference type="GO" id="GO:0016705">
    <property type="term" value="F:oxidoreductase activity, acting on paired donors, with incorporation or reduction of molecular oxygen"/>
    <property type="evidence" value="ECO:0007669"/>
    <property type="project" value="InterPro"/>
</dbReference>
<dbReference type="Pfam" id="PF12763">
    <property type="entry name" value="EH"/>
    <property type="match status" value="1"/>
</dbReference>
<dbReference type="Pfam" id="PF00621">
    <property type="entry name" value="RhoGEF"/>
    <property type="match status" value="1"/>
</dbReference>
<feature type="compositionally biased region" description="Basic and acidic residues" evidence="21">
    <location>
        <begin position="1201"/>
        <end position="1219"/>
    </location>
</feature>
<evidence type="ECO:0000256" key="5">
    <source>
        <dbReference type="ARBA" id="ARBA00010617"/>
    </source>
</evidence>
<dbReference type="CDD" id="cd00160">
    <property type="entry name" value="RhoGEF"/>
    <property type="match status" value="1"/>
</dbReference>
<dbReference type="GO" id="GO:0005509">
    <property type="term" value="F:calcium ion binding"/>
    <property type="evidence" value="ECO:0007669"/>
    <property type="project" value="InterPro"/>
</dbReference>
<evidence type="ECO:0000259" key="22">
    <source>
        <dbReference type="PROSITE" id="PS50002"/>
    </source>
</evidence>
<gene>
    <name evidence="27" type="ORF">RDB_LOCUS34601</name>
</gene>
<keyword evidence="20" id="KW-0175">Coiled coil</keyword>
<dbReference type="PROSITE" id="PS50222">
    <property type="entry name" value="EF_HAND_2"/>
    <property type="match status" value="1"/>
</dbReference>
<feature type="domain" description="WH2" evidence="26">
    <location>
        <begin position="1435"/>
        <end position="1452"/>
    </location>
</feature>
<evidence type="ECO:0000256" key="11">
    <source>
        <dbReference type="ARBA" id="ARBA00022617"/>
    </source>
</evidence>
<dbReference type="InterPro" id="IPR000261">
    <property type="entry name" value="EH_dom"/>
</dbReference>
<dbReference type="GO" id="GO:0003779">
    <property type="term" value="F:actin binding"/>
    <property type="evidence" value="ECO:0007669"/>
    <property type="project" value="InterPro"/>
</dbReference>
<feature type="region of interest" description="Disordered" evidence="21">
    <location>
        <begin position="1201"/>
        <end position="1439"/>
    </location>
</feature>
<feature type="compositionally biased region" description="Pro residues" evidence="21">
    <location>
        <begin position="1259"/>
        <end position="1276"/>
    </location>
</feature>
<evidence type="ECO:0000259" key="25">
    <source>
        <dbReference type="PROSITE" id="PS50222"/>
    </source>
</evidence>
<feature type="compositionally biased region" description="Basic and acidic residues" evidence="21">
    <location>
        <begin position="1079"/>
        <end position="1116"/>
    </location>
</feature>
<evidence type="ECO:0000256" key="6">
    <source>
        <dbReference type="ARBA" id="ARBA00015110"/>
    </source>
</evidence>
<keyword evidence="13" id="KW-0677">Repeat</keyword>
<comment type="pathway">
    <text evidence="4">Secondary metabolite biosynthesis.</text>
</comment>
<feature type="compositionally biased region" description="Basic and acidic residues" evidence="21">
    <location>
        <begin position="921"/>
        <end position="998"/>
    </location>
</feature>
<dbReference type="InterPro" id="IPR036396">
    <property type="entry name" value="Cyt_P450_sf"/>
</dbReference>
<feature type="compositionally biased region" description="Pro residues" evidence="21">
    <location>
        <begin position="1225"/>
        <end position="1239"/>
    </location>
</feature>
<feature type="region of interest" description="Disordered" evidence="21">
    <location>
        <begin position="1758"/>
        <end position="1816"/>
    </location>
</feature>
<comment type="subcellular location">
    <subcellularLocation>
        <location evidence="3">Cytoplasm</location>
    </subcellularLocation>
    <subcellularLocation>
        <location evidence="2">Membrane</location>
        <topology evidence="2">Peripheral membrane protein</topology>
    </subcellularLocation>
</comment>
<dbReference type="PROSITE" id="PS50031">
    <property type="entry name" value="EH"/>
    <property type="match status" value="1"/>
</dbReference>
<evidence type="ECO:0000256" key="15">
    <source>
        <dbReference type="ARBA" id="ARBA00023004"/>
    </source>
</evidence>
<dbReference type="Pfam" id="PF00067">
    <property type="entry name" value="p450"/>
    <property type="match status" value="1"/>
</dbReference>
<comment type="cofactor">
    <cofactor evidence="1 18">
        <name>heme</name>
        <dbReference type="ChEBI" id="CHEBI:30413"/>
    </cofactor>
</comment>
<dbReference type="InterPro" id="IPR001452">
    <property type="entry name" value="SH3_domain"/>
</dbReference>
<evidence type="ECO:0000256" key="12">
    <source>
        <dbReference type="ARBA" id="ARBA00022723"/>
    </source>
</evidence>
<dbReference type="SMART" id="SM00027">
    <property type="entry name" value="EH"/>
    <property type="match status" value="1"/>
</dbReference>
<proteinExistence type="inferred from homology"/>
<dbReference type="PRINTS" id="PR00463">
    <property type="entry name" value="EP450I"/>
</dbReference>
<dbReference type="GO" id="GO:0020037">
    <property type="term" value="F:heme binding"/>
    <property type="evidence" value="ECO:0007669"/>
    <property type="project" value="InterPro"/>
</dbReference>
<dbReference type="SUPFAM" id="SSF48264">
    <property type="entry name" value="Cytochrome P450"/>
    <property type="match status" value="1"/>
</dbReference>
<dbReference type="GO" id="GO:0005506">
    <property type="term" value="F:iron ion binding"/>
    <property type="evidence" value="ECO:0007669"/>
    <property type="project" value="InterPro"/>
</dbReference>
<feature type="domain" description="SH3" evidence="22">
    <location>
        <begin position="1635"/>
        <end position="1694"/>
    </location>
</feature>
<dbReference type="PROSITE" id="PS51082">
    <property type="entry name" value="WH2"/>
    <property type="match status" value="1"/>
</dbReference>
<dbReference type="InterPro" id="IPR035899">
    <property type="entry name" value="DBL_dom_sf"/>
</dbReference>
<evidence type="ECO:0000313" key="28">
    <source>
        <dbReference type="Proteomes" id="UP000663846"/>
    </source>
</evidence>
<name>A0A8H2WHQ3_9AGAM</name>
<evidence type="ECO:0000256" key="4">
    <source>
        <dbReference type="ARBA" id="ARBA00005179"/>
    </source>
</evidence>
<dbReference type="GO" id="GO:0030479">
    <property type="term" value="C:actin cortical patch"/>
    <property type="evidence" value="ECO:0007669"/>
    <property type="project" value="UniProtKB-SubCell"/>
</dbReference>
<evidence type="ECO:0000259" key="26">
    <source>
        <dbReference type="PROSITE" id="PS51082"/>
    </source>
</evidence>
<dbReference type="SUPFAM" id="SSF48065">
    <property type="entry name" value="DBL homology domain (DH-domain)"/>
    <property type="match status" value="1"/>
</dbReference>
<keyword evidence="8 19" id="KW-0728">SH3 domain</keyword>